<dbReference type="GO" id="GO:0000398">
    <property type="term" value="P:mRNA splicing, via spliceosome"/>
    <property type="evidence" value="ECO:0007669"/>
    <property type="project" value="InterPro"/>
</dbReference>
<keyword evidence="7" id="KW-0539">Nucleus</keyword>
<dbReference type="GO" id="GO:0071004">
    <property type="term" value="C:U2-type prespliceosome"/>
    <property type="evidence" value="ECO:0007669"/>
    <property type="project" value="TreeGrafter"/>
</dbReference>
<keyword evidence="6" id="KW-0508">mRNA splicing</keyword>
<evidence type="ECO:0000256" key="7">
    <source>
        <dbReference type="ARBA" id="ARBA00023242"/>
    </source>
</evidence>
<evidence type="ECO:0000313" key="11">
    <source>
        <dbReference type="EMBL" id="KAK5780949.1"/>
    </source>
</evidence>
<dbReference type="InterPro" id="IPR047575">
    <property type="entry name" value="Sm"/>
</dbReference>
<protein>
    <recommendedName>
        <fullName evidence="10">Sm domain-containing protein</fullName>
    </recommendedName>
</protein>
<dbReference type="AlphaFoldDB" id="A0AAN7W4E7"/>
<evidence type="ECO:0000256" key="3">
    <source>
        <dbReference type="ARBA" id="ARBA00022664"/>
    </source>
</evidence>
<evidence type="ECO:0000256" key="9">
    <source>
        <dbReference type="SAM" id="MobiDB-lite"/>
    </source>
</evidence>
<dbReference type="PIRSF" id="PIRSF037188">
    <property type="entry name" value="U6_snRNA_Lsm7"/>
    <property type="match status" value="1"/>
</dbReference>
<keyword evidence="5" id="KW-0694">RNA-binding</keyword>
<evidence type="ECO:0000313" key="12">
    <source>
        <dbReference type="Proteomes" id="UP001306508"/>
    </source>
</evidence>
<evidence type="ECO:0000256" key="1">
    <source>
        <dbReference type="ARBA" id="ARBA00004123"/>
    </source>
</evidence>
<dbReference type="GO" id="GO:0005688">
    <property type="term" value="C:U6 snRNP"/>
    <property type="evidence" value="ECO:0007669"/>
    <property type="project" value="TreeGrafter"/>
</dbReference>
<dbReference type="InterPro" id="IPR044641">
    <property type="entry name" value="Lsm7/SmG-like"/>
</dbReference>
<keyword evidence="12" id="KW-1185">Reference proteome</keyword>
<feature type="domain" description="Sm" evidence="10">
    <location>
        <begin position="27"/>
        <end position="106"/>
    </location>
</feature>
<accession>A0AAN7W4E7</accession>
<evidence type="ECO:0000256" key="6">
    <source>
        <dbReference type="ARBA" id="ARBA00023187"/>
    </source>
</evidence>
<evidence type="ECO:0000256" key="2">
    <source>
        <dbReference type="ARBA" id="ARBA00006850"/>
    </source>
</evidence>
<dbReference type="GO" id="GO:0003723">
    <property type="term" value="F:RNA binding"/>
    <property type="evidence" value="ECO:0007669"/>
    <property type="project" value="UniProtKB-KW"/>
</dbReference>
<sequence>MSETKQDKKQSFSQSQQKKKFESPKREAILDLAKYKDHQVRVKLMGGRLVVGVLKGYDQLMNLVLDETIEYMRDSNDKISKDKTRSLGFTVIRGNILASISLMEGSEIIYMQNSE</sequence>
<dbReference type="PROSITE" id="PS52002">
    <property type="entry name" value="SM"/>
    <property type="match status" value="1"/>
</dbReference>
<dbReference type="CDD" id="cd01729">
    <property type="entry name" value="LSm7"/>
    <property type="match status" value="1"/>
</dbReference>
<dbReference type="GO" id="GO:0000956">
    <property type="term" value="P:nuclear-transcribed mRNA catabolic process"/>
    <property type="evidence" value="ECO:0007669"/>
    <property type="project" value="InterPro"/>
</dbReference>
<dbReference type="InterPro" id="IPR001163">
    <property type="entry name" value="Sm_dom_euk/arc"/>
</dbReference>
<dbReference type="SMART" id="SM00651">
    <property type="entry name" value="Sm"/>
    <property type="match status" value="1"/>
</dbReference>
<dbReference type="GO" id="GO:0071013">
    <property type="term" value="C:catalytic step 2 spliceosome"/>
    <property type="evidence" value="ECO:0007669"/>
    <property type="project" value="TreeGrafter"/>
</dbReference>
<dbReference type="PANTHER" id="PTHR10553:SF5">
    <property type="entry name" value="U6 SNRNA-ASSOCIATED SM-LIKE PROTEIN LSM7"/>
    <property type="match status" value="1"/>
</dbReference>
<feature type="compositionally biased region" description="Basic and acidic residues" evidence="9">
    <location>
        <begin position="1"/>
        <end position="10"/>
    </location>
</feature>
<feature type="region of interest" description="Disordered" evidence="9">
    <location>
        <begin position="1"/>
        <end position="24"/>
    </location>
</feature>
<comment type="caution">
    <text evidence="11">The sequence shown here is derived from an EMBL/GenBank/DDBJ whole genome shotgun (WGS) entry which is preliminary data.</text>
</comment>
<evidence type="ECO:0000256" key="5">
    <source>
        <dbReference type="ARBA" id="ARBA00022884"/>
    </source>
</evidence>
<organism evidence="11 12">
    <name type="scientific">Arxiozyma heterogenica</name>
    <dbReference type="NCBI Taxonomy" id="278026"/>
    <lineage>
        <taxon>Eukaryota</taxon>
        <taxon>Fungi</taxon>
        <taxon>Dikarya</taxon>
        <taxon>Ascomycota</taxon>
        <taxon>Saccharomycotina</taxon>
        <taxon>Saccharomycetes</taxon>
        <taxon>Saccharomycetales</taxon>
        <taxon>Saccharomycetaceae</taxon>
        <taxon>Arxiozyma</taxon>
    </lineage>
</organism>
<keyword evidence="4" id="KW-0747">Spliceosome</keyword>
<name>A0AAN7W4E7_9SACH</name>
<dbReference type="Gene3D" id="2.30.30.100">
    <property type="match status" value="1"/>
</dbReference>
<keyword evidence="8" id="KW-0687">Ribonucleoprotein</keyword>
<comment type="subcellular location">
    <subcellularLocation>
        <location evidence="1">Nucleus</location>
    </subcellularLocation>
</comment>
<gene>
    <name evidence="11" type="ORF">RI543_001336</name>
</gene>
<dbReference type="FunFam" id="2.30.30.100:FF:000098">
    <property type="entry name" value="U6 snRNA-associated Sm-like protein LSm7"/>
    <property type="match status" value="1"/>
</dbReference>
<dbReference type="Pfam" id="PF01423">
    <property type="entry name" value="LSM"/>
    <property type="match status" value="1"/>
</dbReference>
<dbReference type="InterPro" id="IPR010920">
    <property type="entry name" value="LSM_dom_sf"/>
</dbReference>
<dbReference type="PANTHER" id="PTHR10553">
    <property type="entry name" value="SMALL NUCLEAR RIBONUCLEOPROTEIN"/>
    <property type="match status" value="1"/>
</dbReference>
<dbReference type="GO" id="GO:0097526">
    <property type="term" value="C:spliceosomal tri-snRNP complex"/>
    <property type="evidence" value="ECO:0007669"/>
    <property type="project" value="TreeGrafter"/>
</dbReference>
<dbReference type="SUPFAM" id="SSF50182">
    <property type="entry name" value="Sm-like ribonucleoproteins"/>
    <property type="match status" value="1"/>
</dbReference>
<dbReference type="EMBL" id="JAWIZZ010000038">
    <property type="protein sequence ID" value="KAK5780949.1"/>
    <property type="molecule type" value="Genomic_DNA"/>
</dbReference>
<evidence type="ECO:0000259" key="10">
    <source>
        <dbReference type="PROSITE" id="PS52002"/>
    </source>
</evidence>
<dbReference type="Proteomes" id="UP001306508">
    <property type="component" value="Unassembled WGS sequence"/>
</dbReference>
<evidence type="ECO:0000256" key="4">
    <source>
        <dbReference type="ARBA" id="ARBA00022728"/>
    </source>
</evidence>
<reference evidence="12" key="1">
    <citation type="submission" date="2023-07" db="EMBL/GenBank/DDBJ databases">
        <title>A draft genome of Kazachstania heterogenica Y-27499.</title>
        <authorList>
            <person name="Donic C."/>
            <person name="Kralova J.S."/>
            <person name="Fidel L."/>
            <person name="Ben-Dor S."/>
            <person name="Jung S."/>
        </authorList>
    </citation>
    <scope>NUCLEOTIDE SEQUENCE [LARGE SCALE GENOMIC DNA]</scope>
    <source>
        <strain evidence="12">Y27499</strain>
    </source>
</reference>
<evidence type="ECO:0000256" key="8">
    <source>
        <dbReference type="ARBA" id="ARBA00023274"/>
    </source>
</evidence>
<dbReference type="GO" id="GO:1990726">
    <property type="term" value="C:Lsm1-7-Pat1 complex"/>
    <property type="evidence" value="ECO:0007669"/>
    <property type="project" value="TreeGrafter"/>
</dbReference>
<keyword evidence="3" id="KW-0507">mRNA processing</keyword>
<comment type="similarity">
    <text evidence="2">Belongs to the snRNP Sm proteins family.</text>
</comment>
<proteinExistence type="inferred from homology"/>
<dbReference type="InterPro" id="IPR017132">
    <property type="entry name" value="Lsm7"/>
</dbReference>